<organism evidence="1">
    <name type="scientific">Siphoviridae sp. ct5co22</name>
    <dbReference type="NCBI Taxonomy" id="2826294"/>
    <lineage>
        <taxon>Viruses</taxon>
        <taxon>Duplodnaviria</taxon>
        <taxon>Heunggongvirae</taxon>
        <taxon>Uroviricota</taxon>
        <taxon>Caudoviricetes</taxon>
    </lineage>
</organism>
<sequence length="153" mass="17058">MTKTRQRPFSGPLSGLFFCMIGPKGAVTMYQQYNPNPTGKNVGDCTVRAIAKATGKDWGETYLNLAVQGYLMGDMPSANACWGAYLRKLGFVRKILPDTCPECYTLRDFAKEYDRGTYIVALSGHVVCVKDGTIWDSWDSGGEVPLYFWVKED</sequence>
<accession>A0A8S5QUU5</accession>
<name>A0A8S5QUU5_9CAUD</name>
<protein>
    <submittedName>
        <fullName evidence="1">Uncharacterized protein</fullName>
    </submittedName>
</protein>
<proteinExistence type="predicted"/>
<evidence type="ECO:0000313" key="1">
    <source>
        <dbReference type="EMBL" id="DAE22627.1"/>
    </source>
</evidence>
<dbReference type="EMBL" id="BK015735">
    <property type="protein sequence ID" value="DAE22627.1"/>
    <property type="molecule type" value="Genomic_DNA"/>
</dbReference>
<reference evidence="1" key="1">
    <citation type="journal article" date="2021" name="Proc. Natl. Acad. Sci. U.S.A.">
        <title>A Catalog of Tens of Thousands of Viruses from Human Metagenomes Reveals Hidden Associations with Chronic Diseases.</title>
        <authorList>
            <person name="Tisza M.J."/>
            <person name="Buck C.B."/>
        </authorList>
    </citation>
    <scope>NUCLEOTIDE SEQUENCE</scope>
    <source>
        <strain evidence="1">Ct5co22</strain>
    </source>
</reference>